<feature type="compositionally biased region" description="Basic and acidic residues" evidence="7">
    <location>
        <begin position="683"/>
        <end position="694"/>
    </location>
</feature>
<feature type="compositionally biased region" description="Gly residues" evidence="7">
    <location>
        <begin position="626"/>
        <end position="653"/>
    </location>
</feature>
<dbReference type="InterPro" id="IPR011545">
    <property type="entry name" value="DEAD/DEAH_box_helicase_dom"/>
</dbReference>
<dbReference type="PROSITE" id="PS51194">
    <property type="entry name" value="HELICASE_CTER"/>
    <property type="match status" value="1"/>
</dbReference>
<dbReference type="PANTHER" id="PTHR47959:SF13">
    <property type="entry name" value="ATP-DEPENDENT RNA HELICASE RHLE"/>
    <property type="match status" value="1"/>
</dbReference>
<dbReference type="InterPro" id="IPR014014">
    <property type="entry name" value="RNA_helicase_DEAD_Q_motif"/>
</dbReference>
<dbReference type="RefSeq" id="WP_387977975.1">
    <property type="nucleotide sequence ID" value="NZ_JBHRWO010000015.1"/>
</dbReference>
<dbReference type="Pfam" id="PF00271">
    <property type="entry name" value="Helicase_C"/>
    <property type="match status" value="1"/>
</dbReference>
<dbReference type="InterPro" id="IPR044742">
    <property type="entry name" value="DEAD/DEAH_RhlB"/>
</dbReference>
<reference evidence="12" key="1">
    <citation type="journal article" date="2019" name="Int. J. Syst. Evol. Microbiol.">
        <title>The Global Catalogue of Microorganisms (GCM) 10K type strain sequencing project: providing services to taxonomists for standard genome sequencing and annotation.</title>
        <authorList>
            <consortium name="The Broad Institute Genomics Platform"/>
            <consortium name="The Broad Institute Genome Sequencing Center for Infectious Disease"/>
            <person name="Wu L."/>
            <person name="Ma J."/>
        </authorList>
    </citation>
    <scope>NUCLEOTIDE SEQUENCE [LARGE SCALE GENOMIC DNA]</scope>
    <source>
        <strain evidence="12">CGMCC 4.7396</strain>
    </source>
</reference>
<feature type="domain" description="DEAD-box RNA helicase Q" evidence="10">
    <location>
        <begin position="96"/>
        <end position="124"/>
    </location>
</feature>
<dbReference type="InterPro" id="IPR014001">
    <property type="entry name" value="Helicase_ATP-bd"/>
</dbReference>
<dbReference type="EMBL" id="JBHRWO010000015">
    <property type="protein sequence ID" value="MFC3494330.1"/>
    <property type="molecule type" value="Genomic_DNA"/>
</dbReference>
<feature type="compositionally biased region" description="Gly residues" evidence="7">
    <location>
        <begin position="668"/>
        <end position="682"/>
    </location>
</feature>
<evidence type="ECO:0000256" key="5">
    <source>
        <dbReference type="ARBA" id="ARBA00038437"/>
    </source>
</evidence>
<evidence type="ECO:0000256" key="7">
    <source>
        <dbReference type="SAM" id="MobiDB-lite"/>
    </source>
</evidence>
<dbReference type="Proteomes" id="UP001595712">
    <property type="component" value="Unassembled WGS sequence"/>
</dbReference>
<accession>A0ABV7Q0Z8</accession>
<evidence type="ECO:0000259" key="10">
    <source>
        <dbReference type="PROSITE" id="PS51195"/>
    </source>
</evidence>
<protein>
    <submittedName>
        <fullName evidence="11">DEAD/DEAH box helicase</fullName>
    </submittedName>
</protein>
<gene>
    <name evidence="11" type="ORF">ACFO8M_17740</name>
</gene>
<dbReference type="PROSITE" id="PS51195">
    <property type="entry name" value="Q_MOTIF"/>
    <property type="match status" value="1"/>
</dbReference>
<keyword evidence="12" id="KW-1185">Reference proteome</keyword>
<dbReference type="Pfam" id="PF00270">
    <property type="entry name" value="DEAD"/>
    <property type="match status" value="1"/>
</dbReference>
<evidence type="ECO:0000259" key="8">
    <source>
        <dbReference type="PROSITE" id="PS51192"/>
    </source>
</evidence>
<dbReference type="CDD" id="cd00268">
    <property type="entry name" value="DEADc"/>
    <property type="match status" value="1"/>
</dbReference>
<evidence type="ECO:0000256" key="2">
    <source>
        <dbReference type="ARBA" id="ARBA00022801"/>
    </source>
</evidence>
<feature type="domain" description="Helicase C-terminal" evidence="9">
    <location>
        <begin position="327"/>
        <end position="476"/>
    </location>
</feature>
<dbReference type="InterPro" id="IPR050079">
    <property type="entry name" value="DEAD_box_RNA_helicase"/>
</dbReference>
<sequence length="733" mass="77906">MTLDKTVPDAAVSASDAALETTEAPEIAEAPVAEAVEVNEAPAAAETAPVEAVVEAAEAVTAEAAPAESVIETVADEAPAEEFSVETADVPAYTGPSFEELGLPEKITAALAEQGIITPFPIQAATIPDALAGRDILGRGQTGSGKTLAFGLPTLARLAAGGRTKAKRPRAIIMTPTRELAIQVAESLQTFGDAVGIDMKVVCGGTAFNRQIDALRSGVDMLVATPGRLRDLIRRGECSLDSVELAILDEADQMADMGFLPEVEELFDMLPVGGQRMLFSATLEKEIDVLVRKYLSDPVTHSVDPSAGSVTTMSHHLLLIGPRDKATMTAAVAARPGLTMVFVRTQLAVDRIADELREAGVKAEGLHGGMSQVDRSKVLDRFKNGRLDALVCTDVAARGIHVDGVDMVLHVDPPKTHKDYLHRAGRTARAGQSGHVATLVLPHQNRSMFSLIERAGVEAQRHYVNDNFDPELTALMGARNFTDLRAVAADHQASQNDAEAARLEQQIQRLKEDAEGLRAQATRLREQAEREILDPPKRRDRDDRGPRRERDDRGGERRGGSSGGYRGNREGGSGGGYRGNREGGSGGGYRGNREGGSGGGYRGNREGGSGGGYQGSREGGYRGNREGGSGGYQGSREGGYRGGESRSGGYSGGGERRSYGDRDNRSGGYRGGESRSGGYSGGGERRSYGDRDNRSSGGGGFRSDDRGSRGGFRGDDRGERGGFRGDRERRDRW</sequence>
<keyword evidence="3 11" id="KW-0347">Helicase</keyword>
<dbReference type="GO" id="GO:0004386">
    <property type="term" value="F:helicase activity"/>
    <property type="evidence" value="ECO:0007669"/>
    <property type="project" value="UniProtKB-KW"/>
</dbReference>
<dbReference type="SUPFAM" id="SSF52540">
    <property type="entry name" value="P-loop containing nucleoside triphosphate hydrolases"/>
    <property type="match status" value="1"/>
</dbReference>
<dbReference type="SMART" id="SM00490">
    <property type="entry name" value="HELICc"/>
    <property type="match status" value="1"/>
</dbReference>
<dbReference type="SMART" id="SM00487">
    <property type="entry name" value="DEXDc"/>
    <property type="match status" value="1"/>
</dbReference>
<comment type="similarity">
    <text evidence="5">Belongs to the DEAD box helicase family.</text>
</comment>
<evidence type="ECO:0000256" key="1">
    <source>
        <dbReference type="ARBA" id="ARBA00022741"/>
    </source>
</evidence>
<feature type="compositionally biased region" description="Basic and acidic residues" evidence="7">
    <location>
        <begin position="702"/>
        <end position="733"/>
    </location>
</feature>
<evidence type="ECO:0000313" key="11">
    <source>
        <dbReference type="EMBL" id="MFC3494330.1"/>
    </source>
</evidence>
<proteinExistence type="inferred from homology"/>
<keyword evidence="1" id="KW-0547">Nucleotide-binding</keyword>
<feature type="compositionally biased region" description="Basic and acidic residues" evidence="7">
    <location>
        <begin position="525"/>
        <end position="559"/>
    </location>
</feature>
<evidence type="ECO:0000259" key="9">
    <source>
        <dbReference type="PROSITE" id="PS51194"/>
    </source>
</evidence>
<dbReference type="InterPro" id="IPR027417">
    <property type="entry name" value="P-loop_NTPase"/>
</dbReference>
<name>A0ABV7Q0Z8_9ACTN</name>
<dbReference type="CDD" id="cd18787">
    <property type="entry name" value="SF2_C_DEAD"/>
    <property type="match status" value="1"/>
</dbReference>
<feature type="compositionally biased region" description="Basic and acidic residues" evidence="7">
    <location>
        <begin position="654"/>
        <end position="665"/>
    </location>
</feature>
<evidence type="ECO:0000313" key="12">
    <source>
        <dbReference type="Proteomes" id="UP001595712"/>
    </source>
</evidence>
<dbReference type="Gene3D" id="3.40.50.300">
    <property type="entry name" value="P-loop containing nucleotide triphosphate hydrolases"/>
    <property type="match status" value="2"/>
</dbReference>
<feature type="region of interest" description="Disordered" evidence="7">
    <location>
        <begin position="525"/>
        <end position="733"/>
    </location>
</feature>
<dbReference type="InterPro" id="IPR001650">
    <property type="entry name" value="Helicase_C-like"/>
</dbReference>
<comment type="caution">
    <text evidence="11">The sequence shown here is derived from an EMBL/GenBank/DDBJ whole genome shotgun (WGS) entry which is preliminary data.</text>
</comment>
<evidence type="ECO:0000256" key="6">
    <source>
        <dbReference type="PROSITE-ProRule" id="PRU00552"/>
    </source>
</evidence>
<evidence type="ECO:0000256" key="4">
    <source>
        <dbReference type="ARBA" id="ARBA00022840"/>
    </source>
</evidence>
<organism evidence="11 12">
    <name type="scientific">Glycomyces rhizosphaerae</name>
    <dbReference type="NCBI Taxonomy" id="2054422"/>
    <lineage>
        <taxon>Bacteria</taxon>
        <taxon>Bacillati</taxon>
        <taxon>Actinomycetota</taxon>
        <taxon>Actinomycetes</taxon>
        <taxon>Glycomycetales</taxon>
        <taxon>Glycomycetaceae</taxon>
        <taxon>Glycomyces</taxon>
    </lineage>
</organism>
<dbReference type="PROSITE" id="PS51192">
    <property type="entry name" value="HELICASE_ATP_BIND_1"/>
    <property type="match status" value="1"/>
</dbReference>
<keyword evidence="2" id="KW-0378">Hydrolase</keyword>
<feature type="short sequence motif" description="Q motif" evidence="6">
    <location>
        <begin position="96"/>
        <end position="124"/>
    </location>
</feature>
<feature type="compositionally biased region" description="Gly residues" evidence="7">
    <location>
        <begin position="560"/>
        <end position="618"/>
    </location>
</feature>
<keyword evidence="4" id="KW-0067">ATP-binding</keyword>
<feature type="domain" description="Helicase ATP-binding" evidence="8">
    <location>
        <begin position="127"/>
        <end position="301"/>
    </location>
</feature>
<evidence type="ECO:0000256" key="3">
    <source>
        <dbReference type="ARBA" id="ARBA00022806"/>
    </source>
</evidence>
<dbReference type="PANTHER" id="PTHR47959">
    <property type="entry name" value="ATP-DEPENDENT RNA HELICASE RHLE-RELATED"/>
    <property type="match status" value="1"/>
</dbReference>